<sequence length="61" mass="6634">MVPGLLQKQQVLLKHMVICPPGFLSSLWAVVVVTAVSVLPRHCPDPELVQGRFPSALEAMV</sequence>
<organism evidence="1">
    <name type="scientific">Salmonella enterica subsp. enterica serovar Java</name>
    <dbReference type="NCBI Taxonomy" id="224729"/>
    <lineage>
        <taxon>Bacteria</taxon>
        <taxon>Pseudomonadati</taxon>
        <taxon>Pseudomonadota</taxon>
        <taxon>Gammaproteobacteria</taxon>
        <taxon>Enterobacterales</taxon>
        <taxon>Enterobacteriaceae</taxon>
        <taxon>Salmonella</taxon>
    </lineage>
</organism>
<proteinExistence type="predicted"/>
<dbReference type="AlphaFoldDB" id="A0A3Y9C5R5"/>
<reference evidence="1" key="1">
    <citation type="submission" date="2018-08" db="EMBL/GenBank/DDBJ databases">
        <authorList>
            <person name="Ashton P.M."/>
            <person name="Dallman T."/>
            <person name="Nair S."/>
            <person name="De Pinna E."/>
            <person name="Peters T."/>
            <person name="Grant K."/>
        </authorList>
    </citation>
    <scope>NUCLEOTIDE SEQUENCE [LARGE SCALE GENOMIC DNA]</scope>
    <source>
        <strain evidence="1">43913</strain>
    </source>
</reference>
<accession>A0A3Y9C5R5</accession>
<dbReference type="EMBL" id="AAAFYZ010000095">
    <property type="protein sequence ID" value="EAB8479318.1"/>
    <property type="molecule type" value="Genomic_DNA"/>
</dbReference>
<comment type="caution">
    <text evidence="1">The sequence shown here is derived from an EMBL/GenBank/DDBJ whole genome shotgun (WGS) entry which is preliminary data.</text>
</comment>
<gene>
    <name evidence="1" type="ORF">AU894_24630</name>
</gene>
<protein>
    <submittedName>
        <fullName evidence="1">Uncharacterized protein</fullName>
    </submittedName>
</protein>
<dbReference type="Proteomes" id="UP000839644">
    <property type="component" value="Unassembled WGS sequence"/>
</dbReference>
<name>A0A3Y9C5R5_SALEB</name>
<evidence type="ECO:0000313" key="1">
    <source>
        <dbReference type="EMBL" id="EAB8479318.1"/>
    </source>
</evidence>